<organism evidence="2 3">
    <name type="scientific">Isoptericola jiangsuensis</name>
    <dbReference type="NCBI Taxonomy" id="548579"/>
    <lineage>
        <taxon>Bacteria</taxon>
        <taxon>Bacillati</taxon>
        <taxon>Actinomycetota</taxon>
        <taxon>Actinomycetes</taxon>
        <taxon>Micrococcales</taxon>
        <taxon>Promicromonosporaceae</taxon>
        <taxon>Isoptericola</taxon>
    </lineage>
</organism>
<proteinExistence type="predicted"/>
<dbReference type="GO" id="GO:0003677">
    <property type="term" value="F:DNA binding"/>
    <property type="evidence" value="ECO:0007669"/>
    <property type="project" value="InterPro"/>
</dbReference>
<dbReference type="Pfam" id="PF12728">
    <property type="entry name" value="HTH_17"/>
    <property type="match status" value="1"/>
</dbReference>
<dbReference type="InterPro" id="IPR009061">
    <property type="entry name" value="DNA-bd_dom_put_sf"/>
</dbReference>
<comment type="caution">
    <text evidence="2">The sequence shown here is derived from an EMBL/GenBank/DDBJ whole genome shotgun (WGS) entry which is preliminary data.</text>
</comment>
<dbReference type="NCBIfam" id="TIGR01764">
    <property type="entry name" value="excise"/>
    <property type="match status" value="1"/>
</dbReference>
<protein>
    <submittedName>
        <fullName evidence="2">Excisionase family DNA binding protein</fullName>
    </submittedName>
</protein>
<dbReference type="OrthoDB" id="26212at2"/>
<sequence length="151" mass="16396">MAAPAAVPVTFATPDDSEALASVSRILHGHDMPALVGPDGEEITLPLNVYEILKDVVDAMQQGKGISVVPRDTIMTTQQAADFLGISRPTLVGLLEDGQIPFTKPGRHRRVRLADLDSFQRRHTAARREALDELTREATEGPVTTGFVQTR</sequence>
<dbReference type="InterPro" id="IPR010093">
    <property type="entry name" value="SinI_DNA-bd"/>
</dbReference>
<dbReference type="Proteomes" id="UP000224130">
    <property type="component" value="Unassembled WGS sequence"/>
</dbReference>
<dbReference type="AlphaFoldDB" id="A0A2A9EUH8"/>
<feature type="domain" description="Helix-turn-helix" evidence="1">
    <location>
        <begin position="75"/>
        <end position="123"/>
    </location>
</feature>
<dbReference type="EMBL" id="PDJJ01000001">
    <property type="protein sequence ID" value="PFG42684.1"/>
    <property type="molecule type" value="Genomic_DNA"/>
</dbReference>
<keyword evidence="3" id="KW-1185">Reference proteome</keyword>
<name>A0A2A9EUH8_9MICO</name>
<evidence type="ECO:0000259" key="1">
    <source>
        <dbReference type="Pfam" id="PF12728"/>
    </source>
</evidence>
<dbReference type="InterPro" id="IPR041657">
    <property type="entry name" value="HTH_17"/>
</dbReference>
<evidence type="ECO:0000313" key="3">
    <source>
        <dbReference type="Proteomes" id="UP000224130"/>
    </source>
</evidence>
<accession>A0A2A9EUH8</accession>
<gene>
    <name evidence="2" type="ORF">ATJ88_1354</name>
</gene>
<dbReference type="SUPFAM" id="SSF46955">
    <property type="entry name" value="Putative DNA-binding domain"/>
    <property type="match status" value="1"/>
</dbReference>
<reference evidence="2 3" key="1">
    <citation type="submission" date="2017-10" db="EMBL/GenBank/DDBJ databases">
        <title>Sequencing the genomes of 1000 actinobacteria strains.</title>
        <authorList>
            <person name="Klenk H.-P."/>
        </authorList>
    </citation>
    <scope>NUCLEOTIDE SEQUENCE [LARGE SCALE GENOMIC DNA]</scope>
    <source>
        <strain evidence="2 3">DSM 21863</strain>
    </source>
</reference>
<evidence type="ECO:0000313" key="2">
    <source>
        <dbReference type="EMBL" id="PFG42684.1"/>
    </source>
</evidence>